<dbReference type="AlphaFoldDB" id="A0A8C7Z5U6"/>
<evidence type="ECO:0000313" key="2">
    <source>
        <dbReference type="Ensembl" id="ENSOSIP00000038175.1"/>
    </source>
</evidence>
<organism evidence="2 3">
    <name type="scientific">Oryzias sinensis</name>
    <name type="common">Chinese medaka</name>
    <dbReference type="NCBI Taxonomy" id="183150"/>
    <lineage>
        <taxon>Eukaryota</taxon>
        <taxon>Metazoa</taxon>
        <taxon>Chordata</taxon>
        <taxon>Craniata</taxon>
        <taxon>Vertebrata</taxon>
        <taxon>Euteleostomi</taxon>
        <taxon>Actinopterygii</taxon>
        <taxon>Neopterygii</taxon>
        <taxon>Teleostei</taxon>
        <taxon>Neoteleostei</taxon>
        <taxon>Acanthomorphata</taxon>
        <taxon>Ovalentaria</taxon>
        <taxon>Atherinomorphae</taxon>
        <taxon>Beloniformes</taxon>
        <taxon>Adrianichthyidae</taxon>
        <taxon>Oryziinae</taxon>
        <taxon>Oryzias</taxon>
    </lineage>
</organism>
<dbReference type="Proteomes" id="UP000694383">
    <property type="component" value="Unplaced"/>
</dbReference>
<reference evidence="2" key="1">
    <citation type="submission" date="2025-08" db="UniProtKB">
        <authorList>
            <consortium name="Ensembl"/>
        </authorList>
    </citation>
    <scope>IDENTIFICATION</scope>
</reference>
<evidence type="ECO:0000313" key="3">
    <source>
        <dbReference type="Proteomes" id="UP000694383"/>
    </source>
</evidence>
<reference evidence="2" key="2">
    <citation type="submission" date="2025-09" db="UniProtKB">
        <authorList>
            <consortium name="Ensembl"/>
        </authorList>
    </citation>
    <scope>IDENTIFICATION</scope>
</reference>
<proteinExistence type="predicted"/>
<keyword evidence="3" id="KW-1185">Reference proteome</keyword>
<evidence type="ECO:0000256" key="1">
    <source>
        <dbReference type="SAM" id="MobiDB-lite"/>
    </source>
</evidence>
<accession>A0A8C7Z5U6</accession>
<name>A0A8C7Z5U6_9TELE</name>
<dbReference type="Ensembl" id="ENSOSIT00000040242.1">
    <property type="protein sequence ID" value="ENSOSIP00000038175.1"/>
    <property type="gene ID" value="ENSOSIG00000018860.1"/>
</dbReference>
<feature type="region of interest" description="Disordered" evidence="1">
    <location>
        <begin position="1"/>
        <end position="27"/>
    </location>
</feature>
<dbReference type="GeneTree" id="ENSGT01110000267325"/>
<sequence length="188" mass="21983">WSPSIQEASPPPGELSRRTQSPRRPLGGVTIRVQPRWKRMCRFKLPCCVNSCPQTPQPKGFSPVCTVMCEFRLVLRLNLLPQTSQPKGRSPLWTIMCVFRLFWCRALLPQMSQTKGFSPVWMRMCVFRLCWCLKRLPHTSQPNGSSPVWMRMWIFRLFSRSRRRRTSSSRCELWAAARRSAAAQAVWR</sequence>
<protein>
    <submittedName>
        <fullName evidence="2">Uncharacterized protein</fullName>
    </submittedName>
</protein>